<accession>A0A1R0H3B6</accession>
<evidence type="ECO:0000313" key="1">
    <source>
        <dbReference type="EMBL" id="OLY83621.1"/>
    </source>
</evidence>
<dbReference type="AlphaFoldDB" id="A0A1R0H3B6"/>
<dbReference type="Proteomes" id="UP000187455">
    <property type="component" value="Unassembled WGS sequence"/>
</dbReference>
<gene>
    <name evidence="1" type="ORF">AYI68_g2228</name>
</gene>
<keyword evidence="2" id="KW-1185">Reference proteome</keyword>
<proteinExistence type="predicted"/>
<comment type="caution">
    <text evidence="1">The sequence shown here is derived from an EMBL/GenBank/DDBJ whole genome shotgun (WGS) entry which is preliminary data.</text>
</comment>
<protein>
    <submittedName>
        <fullName evidence="1">Uncharacterized protein</fullName>
    </submittedName>
</protein>
<reference evidence="1 2" key="1">
    <citation type="journal article" date="2016" name="Mol. Biol. Evol.">
        <title>Genome-Wide Survey of Gut Fungi (Harpellales) Reveals the First Horizontally Transferred Ubiquitin Gene from a Mosquito Host.</title>
        <authorList>
            <person name="Wang Y."/>
            <person name="White M.M."/>
            <person name="Kvist S."/>
            <person name="Moncalvo J.M."/>
        </authorList>
    </citation>
    <scope>NUCLEOTIDE SEQUENCE [LARGE SCALE GENOMIC DNA]</scope>
    <source>
        <strain evidence="1 2">ALG-7-W6</strain>
    </source>
</reference>
<dbReference type="EMBL" id="LSSL01000816">
    <property type="protein sequence ID" value="OLY83621.1"/>
    <property type="molecule type" value="Genomic_DNA"/>
</dbReference>
<evidence type="ECO:0000313" key="2">
    <source>
        <dbReference type="Proteomes" id="UP000187455"/>
    </source>
</evidence>
<organism evidence="1 2">
    <name type="scientific">Smittium mucronatum</name>
    <dbReference type="NCBI Taxonomy" id="133383"/>
    <lineage>
        <taxon>Eukaryota</taxon>
        <taxon>Fungi</taxon>
        <taxon>Fungi incertae sedis</taxon>
        <taxon>Zoopagomycota</taxon>
        <taxon>Kickxellomycotina</taxon>
        <taxon>Harpellomycetes</taxon>
        <taxon>Harpellales</taxon>
        <taxon>Legeriomycetaceae</taxon>
        <taxon>Smittium</taxon>
    </lineage>
</organism>
<feature type="non-terminal residue" evidence="1">
    <location>
        <position position="80"/>
    </location>
</feature>
<dbReference type="OrthoDB" id="5554389at2759"/>
<name>A0A1R0H3B6_9FUNG</name>
<sequence length="80" mass="9067">MSTYAEVSLKHLLYNCAPANLKKICSGGSDRKIGCPWYQFNGAHKEANDSIALALLGEYYCIQEDHRAKVTYYLFHDYTG</sequence>